<keyword evidence="2 4" id="KW-0560">Oxidoreductase</keyword>
<proteinExistence type="inferred from homology"/>
<evidence type="ECO:0000256" key="4">
    <source>
        <dbReference type="RuleBase" id="RU003719"/>
    </source>
</evidence>
<accession>A0A0B4WY32</accession>
<reference evidence="7 8" key="1">
    <citation type="submission" date="2013-11" db="EMBL/GenBank/DDBJ databases">
        <title>Complete genome sequence of Rhizobium gallicum bv. gallicum R602.</title>
        <authorList>
            <person name="Bustos P."/>
            <person name="Santamaria R.I."/>
            <person name="Lozano L."/>
            <person name="Acosta J.L."/>
            <person name="Ormeno-Orrillo E."/>
            <person name="Rogel M.A."/>
            <person name="Romero D."/>
            <person name="Cevallos M.A."/>
            <person name="Martinez-Romero E."/>
            <person name="Gonzalez V."/>
        </authorList>
    </citation>
    <scope>NUCLEOTIDE SEQUENCE [LARGE SCALE GENOMIC DNA]</scope>
    <source>
        <strain evidence="7 8">R602</strain>
    </source>
</reference>
<evidence type="ECO:0000313" key="7">
    <source>
        <dbReference type="EMBL" id="AJD39460.1"/>
    </source>
</evidence>
<dbReference type="Gene3D" id="3.40.50.720">
    <property type="entry name" value="NAD(P)-binding Rossmann-like Domain"/>
    <property type="match status" value="2"/>
</dbReference>
<dbReference type="GO" id="GO:0016616">
    <property type="term" value="F:oxidoreductase activity, acting on the CH-OH group of donors, NAD or NADP as acceptor"/>
    <property type="evidence" value="ECO:0007669"/>
    <property type="project" value="InterPro"/>
</dbReference>
<dbReference type="SUPFAM" id="SSF52283">
    <property type="entry name" value="Formate/glycerate dehydrogenase catalytic domain-like"/>
    <property type="match status" value="1"/>
</dbReference>
<evidence type="ECO:0000313" key="8">
    <source>
        <dbReference type="Proteomes" id="UP000031368"/>
    </source>
</evidence>
<keyword evidence="8" id="KW-1185">Reference proteome</keyword>
<dbReference type="InterPro" id="IPR006139">
    <property type="entry name" value="D-isomer_2_OHA_DH_cat_dom"/>
</dbReference>
<evidence type="ECO:0000259" key="5">
    <source>
        <dbReference type="Pfam" id="PF00389"/>
    </source>
</evidence>
<comment type="similarity">
    <text evidence="1 4">Belongs to the D-isomer specific 2-hydroxyacid dehydrogenase family.</text>
</comment>
<dbReference type="HOGENOM" id="CLU_019796_1_3_5"/>
<protein>
    <submittedName>
        <fullName evidence="7">D-2-hydroxyacid dehydrogenase protein</fullName>
    </submittedName>
</protein>
<dbReference type="GO" id="GO:0051287">
    <property type="term" value="F:NAD binding"/>
    <property type="evidence" value="ECO:0007669"/>
    <property type="project" value="InterPro"/>
</dbReference>
<feature type="domain" description="D-isomer specific 2-hydroxyacid dehydrogenase catalytic" evidence="5">
    <location>
        <begin position="45"/>
        <end position="325"/>
    </location>
</feature>
<dbReference type="PANTHER" id="PTHR42789">
    <property type="entry name" value="D-ISOMER SPECIFIC 2-HYDROXYACID DEHYDROGENASE FAMILY PROTEIN (AFU_ORTHOLOGUE AFUA_6G10090)"/>
    <property type="match status" value="1"/>
</dbReference>
<dbReference type="InterPro" id="IPR036291">
    <property type="entry name" value="NAD(P)-bd_dom_sf"/>
</dbReference>
<evidence type="ECO:0000256" key="3">
    <source>
        <dbReference type="ARBA" id="ARBA00023027"/>
    </source>
</evidence>
<gene>
    <name evidence="7" type="ORF">RGR602_CH00084</name>
</gene>
<evidence type="ECO:0000256" key="1">
    <source>
        <dbReference type="ARBA" id="ARBA00005854"/>
    </source>
</evidence>
<dbReference type="SUPFAM" id="SSF51735">
    <property type="entry name" value="NAD(P)-binding Rossmann-fold domains"/>
    <property type="match status" value="1"/>
</dbReference>
<dbReference type="Pfam" id="PF00389">
    <property type="entry name" value="2-Hacid_dh"/>
    <property type="match status" value="1"/>
</dbReference>
<evidence type="ECO:0000259" key="6">
    <source>
        <dbReference type="Pfam" id="PF02826"/>
    </source>
</evidence>
<dbReference type="PANTHER" id="PTHR42789:SF1">
    <property type="entry name" value="D-ISOMER SPECIFIC 2-HYDROXYACID DEHYDROGENASE FAMILY PROTEIN (AFU_ORTHOLOGUE AFUA_6G10090)"/>
    <property type="match status" value="1"/>
</dbReference>
<dbReference type="RefSeq" id="WP_039843461.1">
    <property type="nucleotide sequence ID" value="NZ_CP006877.1"/>
</dbReference>
<dbReference type="EMBL" id="CP006877">
    <property type="protein sequence ID" value="AJD39460.1"/>
    <property type="molecule type" value="Genomic_DNA"/>
</dbReference>
<dbReference type="KEGG" id="rga:RGR602_CH00084"/>
<sequence>MSRPGIAFAMHPERTEHVVSDELLQRLEVIGRLLDREPLQNFSDERARRVLPETEILITGWGAPQVGGEVLAAARRLKIVAHAAGTVKGIIGEEIFRAGIAVSHAAEANAAPVAEFTLAAILFAGKQVFRFRDRYVTDRNRDRTHPMQRLAIGNYRRTVGIIGASRIGRRVIKLLEPFDYRLVLFDPTISMAEAQGLGAEKVELDTLMRVSDIISLHAPSLPSTQHMIDADRLALMKDGATLINTARGAIIDEAALLATLATGRIDAIIDVTDPEIPEPSSAFYDLPNLFLTPHIAGAVGLERMRLGEMAADEIERFLKGEPLRYGVTLADLEKMA</sequence>
<feature type="domain" description="D-isomer specific 2-hydroxyacid dehydrogenase NAD-binding" evidence="6">
    <location>
        <begin position="120"/>
        <end position="296"/>
    </location>
</feature>
<evidence type="ECO:0000256" key="2">
    <source>
        <dbReference type="ARBA" id="ARBA00023002"/>
    </source>
</evidence>
<name>A0A0B4WY32_9HYPH</name>
<dbReference type="InterPro" id="IPR050857">
    <property type="entry name" value="D-2-hydroxyacid_DH"/>
</dbReference>
<dbReference type="CDD" id="cd12167">
    <property type="entry name" value="2-Hacid_dh_8"/>
    <property type="match status" value="1"/>
</dbReference>
<dbReference type="Proteomes" id="UP000031368">
    <property type="component" value="Chromosome"/>
</dbReference>
<dbReference type="AlphaFoldDB" id="A0A0B4WY32"/>
<dbReference type="Pfam" id="PF02826">
    <property type="entry name" value="2-Hacid_dh_C"/>
    <property type="match status" value="1"/>
</dbReference>
<dbReference type="InterPro" id="IPR006140">
    <property type="entry name" value="D-isomer_DH_NAD-bd"/>
</dbReference>
<keyword evidence="3" id="KW-0520">NAD</keyword>
<organism evidence="7 8">
    <name type="scientific">Rhizobium gallicum bv. gallicum R602sp</name>
    <dbReference type="NCBI Taxonomy" id="1041138"/>
    <lineage>
        <taxon>Bacteria</taxon>
        <taxon>Pseudomonadati</taxon>
        <taxon>Pseudomonadota</taxon>
        <taxon>Alphaproteobacteria</taxon>
        <taxon>Hyphomicrobiales</taxon>
        <taxon>Rhizobiaceae</taxon>
        <taxon>Rhizobium/Agrobacterium group</taxon>
        <taxon>Rhizobium</taxon>
    </lineage>
</organism>